<dbReference type="AlphaFoldDB" id="A0A8X6RPI2"/>
<dbReference type="Proteomes" id="UP000887159">
    <property type="component" value="Unassembled WGS sequence"/>
</dbReference>
<reference evidence="1" key="1">
    <citation type="submission" date="2020-08" db="EMBL/GenBank/DDBJ databases">
        <title>Multicomponent nature underlies the extraordinary mechanical properties of spider dragline silk.</title>
        <authorList>
            <person name="Kono N."/>
            <person name="Nakamura H."/>
            <person name="Mori M."/>
            <person name="Yoshida Y."/>
            <person name="Ohtoshi R."/>
            <person name="Malay A.D."/>
            <person name="Moran D.A.P."/>
            <person name="Tomita M."/>
            <person name="Numata K."/>
            <person name="Arakawa K."/>
        </authorList>
    </citation>
    <scope>NUCLEOTIDE SEQUENCE</scope>
</reference>
<evidence type="ECO:0000313" key="2">
    <source>
        <dbReference type="Proteomes" id="UP000887159"/>
    </source>
</evidence>
<dbReference type="EMBL" id="BMAU01021193">
    <property type="protein sequence ID" value="GFX96637.1"/>
    <property type="molecule type" value="Genomic_DNA"/>
</dbReference>
<protein>
    <submittedName>
        <fullName evidence="1">Uncharacterized protein</fullName>
    </submittedName>
</protein>
<keyword evidence="2" id="KW-1185">Reference proteome</keyword>
<sequence length="104" mass="12203">MLGRRIAARQPSPTCIPELRRPLLDEWCSIHQDQFNNLLLGVFVQCRSSKAHQTALERFRSGHLRSMTFVQEVKSFFTYPCSLLASPAHLLDFWGFYLRQLYEE</sequence>
<evidence type="ECO:0000313" key="1">
    <source>
        <dbReference type="EMBL" id="GFX96637.1"/>
    </source>
</evidence>
<organism evidence="1 2">
    <name type="scientific">Trichonephila clavipes</name>
    <name type="common">Golden silk orbweaver</name>
    <name type="synonym">Nephila clavipes</name>
    <dbReference type="NCBI Taxonomy" id="2585209"/>
    <lineage>
        <taxon>Eukaryota</taxon>
        <taxon>Metazoa</taxon>
        <taxon>Ecdysozoa</taxon>
        <taxon>Arthropoda</taxon>
        <taxon>Chelicerata</taxon>
        <taxon>Arachnida</taxon>
        <taxon>Araneae</taxon>
        <taxon>Araneomorphae</taxon>
        <taxon>Entelegynae</taxon>
        <taxon>Araneoidea</taxon>
        <taxon>Nephilidae</taxon>
        <taxon>Trichonephila</taxon>
    </lineage>
</organism>
<gene>
    <name evidence="1" type="primary">NCL1_44662</name>
    <name evidence="1" type="ORF">TNCV_244241</name>
</gene>
<accession>A0A8X6RPI2</accession>
<comment type="caution">
    <text evidence="1">The sequence shown here is derived from an EMBL/GenBank/DDBJ whole genome shotgun (WGS) entry which is preliminary data.</text>
</comment>
<proteinExistence type="predicted"/>
<name>A0A8X6RPI2_TRICX</name>